<evidence type="ECO:0000313" key="1">
    <source>
        <dbReference type="EMBL" id="OLU41307.1"/>
    </source>
</evidence>
<dbReference type="InterPro" id="IPR057005">
    <property type="entry name" value="Phage_TAC_17"/>
</dbReference>
<dbReference type="OrthoDB" id="2050758at2"/>
<proteinExistence type="predicted"/>
<evidence type="ECO:0000313" key="2">
    <source>
        <dbReference type="Proteomes" id="UP000186341"/>
    </source>
</evidence>
<reference evidence="1 2" key="1">
    <citation type="submission" date="2016-11" db="EMBL/GenBank/DDBJ databases">
        <title>Description of two novel members of the family Erysipelotrichaceae: Ileibacterium lipovorans gen. nov., sp. nov. and Dubosiella newyorkensis, gen. nov., sp. nov.</title>
        <authorList>
            <person name="Cox L.M."/>
            <person name="Sohn J."/>
            <person name="Tyrrell K.L."/>
            <person name="Citron D.M."/>
            <person name="Lawson P.A."/>
            <person name="Patel N.B."/>
            <person name="Iizumi T."/>
            <person name="Perez-Perez G.I."/>
            <person name="Goldstein E.J."/>
            <person name="Blaser M.J."/>
        </authorList>
    </citation>
    <scope>NUCLEOTIDE SEQUENCE [LARGE SCALE GENOMIC DNA]</scope>
    <source>
        <strain evidence="1 2">NYU-BL-A3</strain>
    </source>
</reference>
<gene>
    <name evidence="1" type="ORF">BO222_03545</name>
</gene>
<keyword evidence="2" id="KW-1185">Reference proteome</keyword>
<name>A0A1U7NHP7_9FIRM</name>
<dbReference type="Pfam" id="PF23803">
    <property type="entry name" value="Phage_TAC_17"/>
    <property type="match status" value="1"/>
</dbReference>
<organism evidence="1 2">
    <name type="scientific">Ileibacterium valens</name>
    <dbReference type="NCBI Taxonomy" id="1862668"/>
    <lineage>
        <taxon>Bacteria</taxon>
        <taxon>Bacillati</taxon>
        <taxon>Bacillota</taxon>
        <taxon>Erysipelotrichia</taxon>
        <taxon>Erysipelotrichales</taxon>
        <taxon>Erysipelotrichaceae</taxon>
        <taxon>Ileibacterium</taxon>
    </lineage>
</organism>
<dbReference type="GeneID" id="82202297"/>
<accession>A0A1U7NHP7</accession>
<dbReference type="RefSeq" id="WP_075818407.1">
    <property type="nucleotide sequence ID" value="NZ_CAPNHH010000034.1"/>
</dbReference>
<protein>
    <submittedName>
        <fullName evidence="1">Uncharacterized protein</fullName>
    </submittedName>
</protein>
<dbReference type="Proteomes" id="UP000186341">
    <property type="component" value="Unassembled WGS sequence"/>
</dbReference>
<sequence length="127" mass="14434">MISKTIEYTDYNGNEVKDTFYFNLNEAEIIDMEMSKSGGLSEHIQKIIDTKDLPKLIKLFKTMLLKSYGEVSDDGKHFVKSKKIRKKFENSAAFPKLYMALATNDIEAAEFVKGIIPQNIDMTKLAG</sequence>
<dbReference type="EMBL" id="MPJW01000088">
    <property type="protein sequence ID" value="OLU41307.1"/>
    <property type="molecule type" value="Genomic_DNA"/>
</dbReference>
<comment type="caution">
    <text evidence="1">The sequence shown here is derived from an EMBL/GenBank/DDBJ whole genome shotgun (WGS) entry which is preliminary data.</text>
</comment>
<dbReference type="AlphaFoldDB" id="A0A1U7NHP7"/>